<keyword evidence="3" id="KW-1003">Cell membrane</keyword>
<evidence type="ECO:0000256" key="7">
    <source>
        <dbReference type="ARBA" id="ARBA00022989"/>
    </source>
</evidence>
<evidence type="ECO:0000256" key="8">
    <source>
        <dbReference type="ARBA" id="ARBA00023136"/>
    </source>
</evidence>
<reference evidence="12" key="1">
    <citation type="journal article" date="2019" name="Int. J. Syst. Evol. Microbiol.">
        <title>The Global Catalogue of Microorganisms (GCM) 10K type strain sequencing project: providing services to taxonomists for standard genome sequencing and annotation.</title>
        <authorList>
            <consortium name="The Broad Institute Genomics Platform"/>
            <consortium name="The Broad Institute Genome Sequencing Center for Infectious Disease"/>
            <person name="Wu L."/>
            <person name="Ma J."/>
        </authorList>
    </citation>
    <scope>NUCLEOTIDE SEQUENCE [LARGE SCALE GENOMIC DNA]</scope>
    <source>
        <strain evidence="12">KACC 12507</strain>
    </source>
</reference>
<evidence type="ECO:0000256" key="10">
    <source>
        <dbReference type="SAM" id="Phobius"/>
    </source>
</evidence>
<comment type="subcellular location">
    <subcellularLocation>
        <location evidence="1">Cell inner membrane</location>
        <topology evidence="1">Single-pass membrane protein</topology>
    </subcellularLocation>
</comment>
<evidence type="ECO:0000313" key="12">
    <source>
        <dbReference type="Proteomes" id="UP001595897"/>
    </source>
</evidence>
<keyword evidence="4" id="KW-0488">Methylation</keyword>
<evidence type="ECO:0000256" key="1">
    <source>
        <dbReference type="ARBA" id="ARBA00004377"/>
    </source>
</evidence>
<keyword evidence="7 10" id="KW-1133">Transmembrane helix</keyword>
<name>A0ABV9LS20_9ALTE</name>
<dbReference type="PRINTS" id="PR00885">
    <property type="entry name" value="BCTERIALGSPH"/>
</dbReference>
<evidence type="ECO:0000256" key="5">
    <source>
        <dbReference type="ARBA" id="ARBA00022519"/>
    </source>
</evidence>
<dbReference type="InterPro" id="IPR002416">
    <property type="entry name" value="T2SS_protein-GspH"/>
</dbReference>
<proteinExistence type="predicted"/>
<keyword evidence="5" id="KW-0997">Cell inner membrane</keyword>
<dbReference type="EMBL" id="JBHSGU010000001">
    <property type="protein sequence ID" value="MFC4698615.1"/>
    <property type="molecule type" value="Genomic_DNA"/>
</dbReference>
<dbReference type="Gene3D" id="3.55.40.10">
    <property type="entry name" value="minor pseudopilin epsh domain"/>
    <property type="match status" value="1"/>
</dbReference>
<comment type="caution">
    <text evidence="11">The sequence shown here is derived from an EMBL/GenBank/DDBJ whole genome shotgun (WGS) entry which is preliminary data.</text>
</comment>
<dbReference type="RefSeq" id="WP_382405215.1">
    <property type="nucleotide sequence ID" value="NZ_JBHSGU010000001.1"/>
</dbReference>
<evidence type="ECO:0000313" key="11">
    <source>
        <dbReference type="EMBL" id="MFC4698615.1"/>
    </source>
</evidence>
<sequence length="203" mass="22976">MRTQGKHQGFTLLELILVIAVIGLIVSTVTYNVIGRDPSDEVEQETRKLQVLFDMASDYAVMNQQQLGLRIDDEKMAYEFVALNEEQKWRPIEAQPIFASTELPEYVSVELVLDDLPWKSQDSLFDTTVFDESLSVSNDGVEIGNEEDIEPPPPQILLLSSGEITPFELRLVYDEPFAQNPPFFFTLQGEDVPPLTRLGPEDL</sequence>
<gene>
    <name evidence="11" type="primary">gspH</name>
    <name evidence="11" type="ORF">ACFO4O_00390</name>
</gene>
<dbReference type="NCBIfam" id="TIGR02532">
    <property type="entry name" value="IV_pilin_GFxxxE"/>
    <property type="match status" value="1"/>
</dbReference>
<evidence type="ECO:0000256" key="4">
    <source>
        <dbReference type="ARBA" id="ARBA00022481"/>
    </source>
</evidence>
<dbReference type="SUPFAM" id="SSF54523">
    <property type="entry name" value="Pili subunits"/>
    <property type="match status" value="1"/>
</dbReference>
<evidence type="ECO:0000256" key="9">
    <source>
        <dbReference type="ARBA" id="ARBA00030775"/>
    </source>
</evidence>
<dbReference type="PROSITE" id="PS00409">
    <property type="entry name" value="PROKAR_NTER_METHYL"/>
    <property type="match status" value="1"/>
</dbReference>
<keyword evidence="6 10" id="KW-0812">Transmembrane</keyword>
<dbReference type="InterPro" id="IPR045584">
    <property type="entry name" value="Pilin-like"/>
</dbReference>
<evidence type="ECO:0000256" key="3">
    <source>
        <dbReference type="ARBA" id="ARBA00022475"/>
    </source>
</evidence>
<protein>
    <recommendedName>
        <fullName evidence="2">Type II secretion system protein H</fullName>
    </recommendedName>
    <alternativeName>
        <fullName evidence="9">General secretion pathway protein H</fullName>
    </alternativeName>
</protein>
<keyword evidence="8 10" id="KW-0472">Membrane</keyword>
<dbReference type="Proteomes" id="UP001595897">
    <property type="component" value="Unassembled WGS sequence"/>
</dbReference>
<dbReference type="NCBIfam" id="TIGR01708">
    <property type="entry name" value="typeII_sec_gspH"/>
    <property type="match status" value="1"/>
</dbReference>
<feature type="transmembrane region" description="Helical" evidence="10">
    <location>
        <begin position="12"/>
        <end position="34"/>
    </location>
</feature>
<dbReference type="Pfam" id="PF07963">
    <property type="entry name" value="N_methyl"/>
    <property type="match status" value="1"/>
</dbReference>
<organism evidence="11 12">
    <name type="scientific">Glaciecola siphonariae</name>
    <dbReference type="NCBI Taxonomy" id="521012"/>
    <lineage>
        <taxon>Bacteria</taxon>
        <taxon>Pseudomonadati</taxon>
        <taxon>Pseudomonadota</taxon>
        <taxon>Gammaproteobacteria</taxon>
        <taxon>Alteromonadales</taxon>
        <taxon>Alteromonadaceae</taxon>
        <taxon>Glaciecola</taxon>
    </lineage>
</organism>
<evidence type="ECO:0000256" key="2">
    <source>
        <dbReference type="ARBA" id="ARBA00021549"/>
    </source>
</evidence>
<dbReference type="InterPro" id="IPR049875">
    <property type="entry name" value="TypeII_GspH"/>
</dbReference>
<dbReference type="InterPro" id="IPR012902">
    <property type="entry name" value="N_methyl_site"/>
</dbReference>
<keyword evidence="12" id="KW-1185">Reference proteome</keyword>
<evidence type="ECO:0000256" key="6">
    <source>
        <dbReference type="ARBA" id="ARBA00022692"/>
    </source>
</evidence>
<accession>A0ABV9LS20</accession>